<feature type="compositionally biased region" description="Low complexity" evidence="2">
    <location>
        <begin position="392"/>
        <end position="425"/>
    </location>
</feature>
<dbReference type="SUPFAM" id="SSF54928">
    <property type="entry name" value="RNA-binding domain, RBD"/>
    <property type="match status" value="4"/>
</dbReference>
<dbReference type="EMBL" id="AJWJ01000075">
    <property type="protein sequence ID" value="KAF2076034.1"/>
    <property type="molecule type" value="Genomic_DNA"/>
</dbReference>
<feature type="compositionally biased region" description="Basic residues" evidence="2">
    <location>
        <begin position="426"/>
        <end position="436"/>
    </location>
</feature>
<feature type="compositionally biased region" description="Low complexity" evidence="2">
    <location>
        <begin position="58"/>
        <end position="84"/>
    </location>
</feature>
<dbReference type="GO" id="GO:0003723">
    <property type="term" value="F:RNA binding"/>
    <property type="evidence" value="ECO:0007669"/>
    <property type="project" value="UniProtKB-UniRule"/>
</dbReference>
<dbReference type="Pfam" id="PF13893">
    <property type="entry name" value="RRM_5"/>
    <property type="match status" value="4"/>
</dbReference>
<dbReference type="InterPro" id="IPR000504">
    <property type="entry name" value="RRM_dom"/>
</dbReference>
<organism evidence="4 5">
    <name type="scientific">Polysphondylium violaceum</name>
    <dbReference type="NCBI Taxonomy" id="133409"/>
    <lineage>
        <taxon>Eukaryota</taxon>
        <taxon>Amoebozoa</taxon>
        <taxon>Evosea</taxon>
        <taxon>Eumycetozoa</taxon>
        <taxon>Dictyostelia</taxon>
        <taxon>Dictyosteliales</taxon>
        <taxon>Dictyosteliaceae</taxon>
        <taxon>Polysphondylium</taxon>
    </lineage>
</organism>
<reference evidence="4" key="1">
    <citation type="submission" date="2020-01" db="EMBL/GenBank/DDBJ databases">
        <title>Development of genomics and gene disruption for Polysphondylium violaceum indicates a role for the polyketide synthase stlB in stalk morphogenesis.</title>
        <authorList>
            <person name="Narita B."/>
            <person name="Kawabe Y."/>
            <person name="Kin K."/>
            <person name="Saito T."/>
            <person name="Gibbs R."/>
            <person name="Kuspa A."/>
            <person name="Muzny D."/>
            <person name="Queller D."/>
            <person name="Richards S."/>
            <person name="Strassman J."/>
            <person name="Sucgang R."/>
            <person name="Worley K."/>
            <person name="Schaap P."/>
        </authorList>
    </citation>
    <scope>NUCLEOTIDE SEQUENCE</scope>
    <source>
        <strain evidence="4">QSvi11</strain>
    </source>
</reference>
<name>A0A8J4V9E9_9MYCE</name>
<proteinExistence type="predicted"/>
<feature type="compositionally biased region" description="Low complexity" evidence="2">
    <location>
        <begin position="437"/>
        <end position="457"/>
    </location>
</feature>
<sequence length="667" mass="72648">MSLNPSSSIPTTASTTTKHNSNSNNNNSNTSISPSLSLFDNHEYPNLNEMSSKQQDISSNGSTTTTTTTTTTTSPNNNSNNNNNIDILSNKRSLEQPEDFEESIAKKQKNPIHPPSKVIHLRNLPLDCADEEVLSIVAPFGTVDNLIVLKGKGQALIQMAELSCAESFVQYYTTIQGSIRSKSLYVQFSNREEISPSVETPNDILLITISHILYYPVTIEILYKLFSSYGNVLRILIFTKGGNFQSLIQLQTSESAHLAKKNLDGLVVAGYFTLKVQFSSLTNLKIKYNNDKSRDFTNPGLPSGNHIIGQSGAAASPTMGYHHALGAGNQYIMASTSPTPPPTTLISSPHFSSVPPHLPSASPASHHHLHHHGIPLHTVVPSGSVPSLAHLQPLTQSSPPITTTTLSPVTSTTSLQKGMQQLTTTTHHHHHHHQSLHTHSIASKASAANQNSQPNSGGASGGSTNGGSVLIVAGLPTQDLTPDDLFTLFGVYGDPIRVKIMYNRKDTALIQMNTCQQAELVLQYLQTFPFKGHTVRVNISKHSSISLPKPGENNYELTKDYTGSTMHRFKLPGSKNYQHIHPPSNILHISNLPIIEDIEEKVKRVFSLHGVIKSFKFFPNDTKMALVEMGALEQAVDTLVALHGYSIGENVIKVSFAKPTIKKNIAL</sequence>
<feature type="region of interest" description="Disordered" evidence="2">
    <location>
        <begin position="387"/>
        <end position="463"/>
    </location>
</feature>
<dbReference type="Gene3D" id="3.30.70.330">
    <property type="match status" value="4"/>
</dbReference>
<feature type="domain" description="RRM" evidence="3">
    <location>
        <begin position="468"/>
        <end position="542"/>
    </location>
</feature>
<dbReference type="CDD" id="cd12423">
    <property type="entry name" value="RRM3_PTBP1_like"/>
    <property type="match status" value="1"/>
</dbReference>
<keyword evidence="5" id="KW-1185">Reference proteome</keyword>
<feature type="compositionally biased region" description="Low complexity" evidence="2">
    <location>
        <begin position="1"/>
        <end position="37"/>
    </location>
</feature>
<evidence type="ECO:0000313" key="4">
    <source>
        <dbReference type="EMBL" id="KAF2076034.1"/>
    </source>
</evidence>
<dbReference type="CDD" id="cd12421">
    <property type="entry name" value="RRM1_PTBP1_hnRNPL_like"/>
    <property type="match status" value="1"/>
</dbReference>
<feature type="region of interest" description="Disordered" evidence="2">
    <location>
        <begin position="94"/>
        <end position="113"/>
    </location>
</feature>
<dbReference type="AlphaFoldDB" id="A0A8J4V9E9"/>
<dbReference type="InterPro" id="IPR035979">
    <property type="entry name" value="RBD_domain_sf"/>
</dbReference>
<dbReference type="FunFam" id="3.30.70.330:FF:000341">
    <property type="entry name" value="Hephaestus, isoform C"/>
    <property type="match status" value="1"/>
</dbReference>
<evidence type="ECO:0000256" key="2">
    <source>
        <dbReference type="SAM" id="MobiDB-lite"/>
    </source>
</evidence>
<feature type="domain" description="RRM" evidence="3">
    <location>
        <begin position="585"/>
        <end position="659"/>
    </location>
</feature>
<accession>A0A8J4V9E9</accession>
<dbReference type="InterPro" id="IPR012677">
    <property type="entry name" value="Nucleotide-bd_a/b_plait_sf"/>
</dbReference>
<evidence type="ECO:0000259" key="3">
    <source>
        <dbReference type="PROSITE" id="PS50102"/>
    </source>
</evidence>
<dbReference type="PANTHER" id="PTHR15592">
    <property type="entry name" value="MATRIN 3/NUCLEAR PROTEIN 220-RELATED"/>
    <property type="match status" value="1"/>
</dbReference>
<gene>
    <name evidence="4" type="ORF">CYY_002648</name>
</gene>
<dbReference type="Proteomes" id="UP000695562">
    <property type="component" value="Unassembled WGS sequence"/>
</dbReference>
<keyword evidence="1" id="KW-0694">RNA-binding</keyword>
<dbReference type="PROSITE" id="PS50102">
    <property type="entry name" value="RRM"/>
    <property type="match status" value="3"/>
</dbReference>
<feature type="domain" description="RRM" evidence="3">
    <location>
        <begin position="117"/>
        <end position="191"/>
    </location>
</feature>
<dbReference type="SMART" id="SM00360">
    <property type="entry name" value="RRM"/>
    <property type="match status" value="4"/>
</dbReference>
<feature type="region of interest" description="Disordered" evidence="2">
    <location>
        <begin position="1"/>
        <end position="86"/>
    </location>
</feature>
<evidence type="ECO:0000256" key="1">
    <source>
        <dbReference type="PROSITE-ProRule" id="PRU00176"/>
    </source>
</evidence>
<dbReference type="OrthoDB" id="296632at2759"/>
<evidence type="ECO:0000313" key="5">
    <source>
        <dbReference type="Proteomes" id="UP000695562"/>
    </source>
</evidence>
<feature type="compositionally biased region" description="Polar residues" evidence="2">
    <location>
        <begin position="48"/>
        <end position="57"/>
    </location>
</feature>
<comment type="caution">
    <text evidence="4">The sequence shown here is derived from an EMBL/GenBank/DDBJ whole genome shotgun (WGS) entry which is preliminary data.</text>
</comment>
<protein>
    <recommendedName>
        <fullName evidence="3">RRM domain-containing protein</fullName>
    </recommendedName>
</protein>